<name>A0A0W0S211_LEGBO</name>
<dbReference type="PROSITE" id="PS50404">
    <property type="entry name" value="GST_NTER"/>
    <property type="match status" value="1"/>
</dbReference>
<dbReference type="InterPro" id="IPR004046">
    <property type="entry name" value="GST_C"/>
</dbReference>
<feature type="domain" description="GST C-terminal" evidence="2">
    <location>
        <begin position="45"/>
        <end position="183"/>
    </location>
</feature>
<dbReference type="Proteomes" id="UP000054695">
    <property type="component" value="Unassembled WGS sequence"/>
</dbReference>
<dbReference type="PANTHER" id="PTHR43968">
    <property type="match status" value="1"/>
</dbReference>
<reference evidence="3 4" key="1">
    <citation type="submission" date="2015-11" db="EMBL/GenBank/DDBJ databases">
        <title>Genomic analysis of 38 Legionella species identifies large and diverse effector repertoires.</title>
        <authorList>
            <person name="Burstein D."/>
            <person name="Amaro F."/>
            <person name="Zusman T."/>
            <person name="Lifshitz Z."/>
            <person name="Cohen O."/>
            <person name="Gilbert J.A."/>
            <person name="Pupko T."/>
            <person name="Shuman H.A."/>
            <person name="Segal G."/>
        </authorList>
    </citation>
    <scope>NUCLEOTIDE SEQUENCE [LARGE SCALE GENOMIC DNA]</scope>
    <source>
        <strain evidence="3 4">WIGA</strain>
    </source>
</reference>
<dbReference type="InterPro" id="IPR004045">
    <property type="entry name" value="Glutathione_S-Trfase_N"/>
</dbReference>
<dbReference type="STRING" id="447.Lboz_0146"/>
<dbReference type="InterPro" id="IPR036249">
    <property type="entry name" value="Thioredoxin-like_sf"/>
</dbReference>
<dbReference type="PANTHER" id="PTHR43968:SF6">
    <property type="entry name" value="GLUTATHIONE S-TRANSFERASE OMEGA"/>
    <property type="match status" value="1"/>
</dbReference>
<dbReference type="GO" id="GO:0005737">
    <property type="term" value="C:cytoplasm"/>
    <property type="evidence" value="ECO:0007669"/>
    <property type="project" value="TreeGrafter"/>
</dbReference>
<dbReference type="PATRIC" id="fig|447.4.peg.156"/>
<evidence type="ECO:0000313" key="4">
    <source>
        <dbReference type="Proteomes" id="UP000054695"/>
    </source>
</evidence>
<dbReference type="PROSITE" id="PS50405">
    <property type="entry name" value="GST_CTER"/>
    <property type="match status" value="1"/>
</dbReference>
<accession>A0A0W0S211</accession>
<dbReference type="GO" id="GO:0016740">
    <property type="term" value="F:transferase activity"/>
    <property type="evidence" value="ECO:0007669"/>
    <property type="project" value="UniProtKB-KW"/>
</dbReference>
<comment type="caution">
    <text evidence="3">The sequence shown here is derived from an EMBL/GenBank/DDBJ whole genome shotgun (WGS) entry which is preliminary data.</text>
</comment>
<proteinExistence type="predicted"/>
<dbReference type="Gene3D" id="3.40.30.10">
    <property type="entry name" value="Glutaredoxin"/>
    <property type="match status" value="1"/>
</dbReference>
<protein>
    <submittedName>
        <fullName evidence="3">Glutathionine S-transferase</fullName>
    </submittedName>
</protein>
<feature type="domain" description="GST N-terminal" evidence="1">
    <location>
        <begin position="1"/>
        <end position="62"/>
    </location>
</feature>
<dbReference type="Pfam" id="PF00043">
    <property type="entry name" value="GST_C"/>
    <property type="match status" value="1"/>
</dbReference>
<dbReference type="SUPFAM" id="SSF52833">
    <property type="entry name" value="Thioredoxin-like"/>
    <property type="match status" value="1"/>
</dbReference>
<evidence type="ECO:0000259" key="1">
    <source>
        <dbReference type="PROSITE" id="PS50404"/>
    </source>
</evidence>
<dbReference type="SUPFAM" id="SSF47616">
    <property type="entry name" value="GST C-terminal domain-like"/>
    <property type="match status" value="1"/>
</dbReference>
<dbReference type="CDD" id="cd03196">
    <property type="entry name" value="GST_C_5"/>
    <property type="match status" value="1"/>
</dbReference>
<evidence type="ECO:0000259" key="2">
    <source>
        <dbReference type="PROSITE" id="PS50405"/>
    </source>
</evidence>
<dbReference type="InterPro" id="IPR050983">
    <property type="entry name" value="GST_Omega/HSP26"/>
</dbReference>
<sequence>MVLAYSKIKVEQREVELKNKPQEMLLASPKGTVPVLILENGRVIDESIDIMIWALTQFDPDGWLSVGEKDKWHELIRLNDIKFKPILDHYKYPQKSEKKDPLYYREEAQEYLYKLNSLLIKNHFLLANRINIADIALFPFIRQFYMVDPQWFAQSDYKSLHSWLQFFLNSELFLTVMKKPISG</sequence>
<dbReference type="InterPro" id="IPR010987">
    <property type="entry name" value="Glutathione-S-Trfase_C-like"/>
</dbReference>
<dbReference type="Gene3D" id="1.20.1050.10">
    <property type="match status" value="1"/>
</dbReference>
<keyword evidence="3" id="KW-0808">Transferase</keyword>
<dbReference type="InterPro" id="IPR036282">
    <property type="entry name" value="Glutathione-S-Trfase_C_sf"/>
</dbReference>
<dbReference type="AlphaFoldDB" id="A0A0W0S211"/>
<dbReference type="EMBL" id="LNXU01000002">
    <property type="protein sequence ID" value="KTC77193.1"/>
    <property type="molecule type" value="Genomic_DNA"/>
</dbReference>
<dbReference type="Pfam" id="PF13417">
    <property type="entry name" value="GST_N_3"/>
    <property type="match status" value="1"/>
</dbReference>
<gene>
    <name evidence="3" type="ORF">Lboz_0146</name>
</gene>
<organism evidence="3 4">
    <name type="scientific">Legionella bozemanae</name>
    <name type="common">Fluoribacter bozemanae</name>
    <dbReference type="NCBI Taxonomy" id="447"/>
    <lineage>
        <taxon>Bacteria</taxon>
        <taxon>Pseudomonadati</taxon>
        <taxon>Pseudomonadota</taxon>
        <taxon>Gammaproteobacteria</taxon>
        <taxon>Legionellales</taxon>
        <taxon>Legionellaceae</taxon>
        <taxon>Legionella</taxon>
    </lineage>
</organism>
<evidence type="ECO:0000313" key="3">
    <source>
        <dbReference type="EMBL" id="KTC77193.1"/>
    </source>
</evidence>
<keyword evidence="4" id="KW-1185">Reference proteome</keyword>